<evidence type="ECO:0000256" key="5">
    <source>
        <dbReference type="ARBA" id="ARBA00022989"/>
    </source>
</evidence>
<organism evidence="13 14">
    <name type="scientific">Candidatus Methylomirabilis limnetica</name>
    <dbReference type="NCBI Taxonomy" id="2033718"/>
    <lineage>
        <taxon>Bacteria</taxon>
        <taxon>Candidatus Methylomirabilota</taxon>
        <taxon>Candidatus Methylomirabilia</taxon>
        <taxon>Candidatus Methylomirabilales</taxon>
        <taxon>Candidatus Methylomirabilaceae</taxon>
        <taxon>Candidatus Methylomirabilis</taxon>
    </lineage>
</organism>
<name>A0A2T4U1D6_9BACT</name>
<keyword evidence="7" id="KW-0408">Iron</keyword>
<keyword evidence="8" id="KW-0350">Heme biosynthesis</keyword>
<feature type="transmembrane region" description="Helical" evidence="12">
    <location>
        <begin position="109"/>
        <end position="132"/>
    </location>
</feature>
<dbReference type="GO" id="GO:0046872">
    <property type="term" value="F:metal ion binding"/>
    <property type="evidence" value="ECO:0007669"/>
    <property type="project" value="UniProtKB-KW"/>
</dbReference>
<dbReference type="GO" id="GO:0016020">
    <property type="term" value="C:membrane"/>
    <property type="evidence" value="ECO:0007669"/>
    <property type="project" value="UniProtKB-SubCell"/>
</dbReference>
<evidence type="ECO:0000256" key="6">
    <source>
        <dbReference type="ARBA" id="ARBA00023002"/>
    </source>
</evidence>
<feature type="transmembrane region" description="Helical" evidence="12">
    <location>
        <begin position="82"/>
        <end position="100"/>
    </location>
</feature>
<evidence type="ECO:0000256" key="7">
    <source>
        <dbReference type="ARBA" id="ARBA00023004"/>
    </source>
</evidence>
<gene>
    <name evidence="13" type="ORF">CLG94_01045</name>
</gene>
<evidence type="ECO:0000313" key="13">
    <source>
        <dbReference type="EMBL" id="PTL37148.1"/>
    </source>
</evidence>
<feature type="transmembrane region" description="Helical" evidence="12">
    <location>
        <begin position="20"/>
        <end position="42"/>
    </location>
</feature>
<comment type="subcellular location">
    <subcellularLocation>
        <location evidence="1">Membrane</location>
        <topology evidence="1">Multi-pass membrane protein</topology>
    </subcellularLocation>
</comment>
<dbReference type="Pfam" id="PF02628">
    <property type="entry name" value="COX15-CtaA"/>
    <property type="match status" value="1"/>
</dbReference>
<keyword evidence="2" id="KW-1003">Cell membrane</keyword>
<keyword evidence="3 12" id="KW-0812">Transmembrane</keyword>
<keyword evidence="4" id="KW-0479">Metal-binding</keyword>
<feature type="transmembrane region" description="Helical" evidence="12">
    <location>
        <begin position="238"/>
        <end position="261"/>
    </location>
</feature>
<dbReference type="InterPro" id="IPR050450">
    <property type="entry name" value="COX15/CtaA_HemeA_synthase"/>
</dbReference>
<evidence type="ECO:0000256" key="12">
    <source>
        <dbReference type="SAM" id="Phobius"/>
    </source>
</evidence>
<comment type="pathway">
    <text evidence="11">Porphyrin-containing compound metabolism.</text>
</comment>
<protein>
    <submittedName>
        <fullName evidence="13">Cytochrome oxidase assembly protein</fullName>
    </submittedName>
</protein>
<evidence type="ECO:0000313" key="14">
    <source>
        <dbReference type="Proteomes" id="UP000241436"/>
    </source>
</evidence>
<keyword evidence="10" id="KW-1015">Disulfide bond</keyword>
<feature type="transmembrane region" description="Helical" evidence="12">
    <location>
        <begin position="206"/>
        <end position="226"/>
    </location>
</feature>
<dbReference type="AlphaFoldDB" id="A0A2T4U1D6"/>
<keyword evidence="14" id="KW-1185">Reference proteome</keyword>
<evidence type="ECO:0000256" key="8">
    <source>
        <dbReference type="ARBA" id="ARBA00023133"/>
    </source>
</evidence>
<accession>A0A2T4U1D6</accession>
<sequence length="323" mass="35190">MSDHSKRSITHTRARVHSPWPHRFALVTAASTLLLIFVGGLVTNTGAGLAVPDWPTTFGYNMFLYPWSQMVGGIFYEHSHRLIGSIVGLLTIVLATLLWVKESSRTARWLGVTAVGAVIIQGVLGGLRVILISVGNELALTHGLFAQAFFALTASLVVLTSAEWTHRPRQVVVADTGAIKRLCLLTTGCVYIQIFFGGMLTHIGDWILAHLVCAALVTFLVWRLAIRIFTPHSDQMKLAQPVTLLIGLLVLQLLLGLGSYVNRFTSVEIPYAAFAQLALPTTHRITGALMLAVCIVLTLRAYRLPALRQAAPSQGLLAERVRA</sequence>
<evidence type="ECO:0000256" key="3">
    <source>
        <dbReference type="ARBA" id="ARBA00022692"/>
    </source>
</evidence>
<proteinExistence type="predicted"/>
<dbReference type="PANTHER" id="PTHR35457:SF1">
    <property type="entry name" value="HEME A SYNTHASE"/>
    <property type="match status" value="1"/>
</dbReference>
<reference evidence="14" key="2">
    <citation type="journal article" date="2018" name="Environ. Microbiol.">
        <title>Bloom of a denitrifying methanotroph, 'Candidatus Methylomirabilis limnetica', in a deep stratified lake.</title>
        <authorList>
            <person name="Graf J.S."/>
            <person name="Mayr M.J."/>
            <person name="Marchant H.K."/>
            <person name="Tienken D."/>
            <person name="Hach P.F."/>
            <person name="Brand A."/>
            <person name="Schubert C.J."/>
            <person name="Kuypers M.M."/>
            <person name="Milucka J."/>
        </authorList>
    </citation>
    <scope>NUCLEOTIDE SEQUENCE [LARGE SCALE GENOMIC DNA]</scope>
    <source>
        <strain evidence="14">Zug</strain>
    </source>
</reference>
<keyword evidence="9 12" id="KW-0472">Membrane</keyword>
<evidence type="ECO:0000256" key="4">
    <source>
        <dbReference type="ARBA" id="ARBA00022723"/>
    </source>
</evidence>
<dbReference type="PANTHER" id="PTHR35457">
    <property type="entry name" value="HEME A SYNTHASE"/>
    <property type="match status" value="1"/>
</dbReference>
<evidence type="ECO:0000256" key="11">
    <source>
        <dbReference type="ARBA" id="ARBA00023444"/>
    </source>
</evidence>
<dbReference type="Proteomes" id="UP000241436">
    <property type="component" value="Unassembled WGS sequence"/>
</dbReference>
<keyword evidence="5 12" id="KW-1133">Transmembrane helix</keyword>
<feature type="transmembrane region" description="Helical" evidence="12">
    <location>
        <begin position="281"/>
        <end position="299"/>
    </location>
</feature>
<dbReference type="InterPro" id="IPR003780">
    <property type="entry name" value="COX15/CtaA_fam"/>
</dbReference>
<evidence type="ECO:0000256" key="1">
    <source>
        <dbReference type="ARBA" id="ARBA00004141"/>
    </source>
</evidence>
<comment type="caution">
    <text evidence="13">The sequence shown here is derived from an EMBL/GenBank/DDBJ whole genome shotgun (WGS) entry which is preliminary data.</text>
</comment>
<evidence type="ECO:0000256" key="2">
    <source>
        <dbReference type="ARBA" id="ARBA00022475"/>
    </source>
</evidence>
<reference evidence="13 14" key="1">
    <citation type="submission" date="2017-09" db="EMBL/GenBank/DDBJ databases">
        <title>Bloom of a denitrifying methanotroph, Candidatus Methylomirabilis limnetica, in a deep stratified lake.</title>
        <authorList>
            <person name="Graf J.S."/>
            <person name="Marchant H.K."/>
            <person name="Tienken D."/>
            <person name="Hach P.F."/>
            <person name="Brand A."/>
            <person name="Schubert C.J."/>
            <person name="Kuypers M.M."/>
            <person name="Milucka J."/>
        </authorList>
    </citation>
    <scope>NUCLEOTIDE SEQUENCE [LARGE SCALE GENOMIC DNA]</scope>
    <source>
        <strain evidence="13 14">Zug</strain>
    </source>
</reference>
<evidence type="ECO:0000256" key="9">
    <source>
        <dbReference type="ARBA" id="ARBA00023136"/>
    </source>
</evidence>
<feature type="transmembrane region" description="Helical" evidence="12">
    <location>
        <begin position="144"/>
        <end position="162"/>
    </location>
</feature>
<dbReference type="EMBL" id="NVQC01000008">
    <property type="protein sequence ID" value="PTL37148.1"/>
    <property type="molecule type" value="Genomic_DNA"/>
</dbReference>
<evidence type="ECO:0000256" key="10">
    <source>
        <dbReference type="ARBA" id="ARBA00023157"/>
    </source>
</evidence>
<feature type="transmembrane region" description="Helical" evidence="12">
    <location>
        <begin position="182"/>
        <end position="200"/>
    </location>
</feature>
<dbReference type="GO" id="GO:0006784">
    <property type="term" value="P:heme A biosynthetic process"/>
    <property type="evidence" value="ECO:0007669"/>
    <property type="project" value="InterPro"/>
</dbReference>
<keyword evidence="6" id="KW-0560">Oxidoreductase</keyword>
<dbReference type="GO" id="GO:0016491">
    <property type="term" value="F:oxidoreductase activity"/>
    <property type="evidence" value="ECO:0007669"/>
    <property type="project" value="UniProtKB-KW"/>
</dbReference>